<dbReference type="OrthoDB" id="9763659at2"/>
<evidence type="ECO:0000313" key="1">
    <source>
        <dbReference type="EMBL" id="TVM27516.1"/>
    </source>
</evidence>
<comment type="caution">
    <text evidence="1">The sequence shown here is derived from an EMBL/GenBank/DDBJ whole genome shotgun (WGS) entry which is preliminary data.</text>
</comment>
<feature type="non-terminal residue" evidence="1">
    <location>
        <position position="1"/>
    </location>
</feature>
<dbReference type="EMBL" id="QMIF01000170">
    <property type="protein sequence ID" value="TVM27516.1"/>
    <property type="molecule type" value="Genomic_DNA"/>
</dbReference>
<dbReference type="CDD" id="cd17933">
    <property type="entry name" value="DEXSc_RecD-like"/>
    <property type="match status" value="1"/>
</dbReference>
<name>A0A6P1ZBA6_9BACT</name>
<dbReference type="Gene3D" id="3.40.50.300">
    <property type="entry name" value="P-loop containing nucleotide triphosphate hydrolases"/>
    <property type="match status" value="1"/>
</dbReference>
<accession>A0A6P1ZBA6</accession>
<dbReference type="SUPFAM" id="SSF52540">
    <property type="entry name" value="P-loop containing nucleoside triphosphate hydrolases"/>
    <property type="match status" value="1"/>
</dbReference>
<gene>
    <name evidence="1" type="ORF">DQK91_22595</name>
</gene>
<dbReference type="AlphaFoldDB" id="A0A6P1ZBA6"/>
<protein>
    <submittedName>
        <fullName evidence="1">AAA family ATPase</fullName>
    </submittedName>
</protein>
<sequence length="186" mass="20287">VVLAAQTGKAAKGLEEVRGRSGNTIQSMLGYDGNGFSRSKENPIDADVLVVDEFWMVDVPVAWHLFEAVDLSRTTVLLVGDHNQLPPGGHGNILSDLIQTLAIPSFILEKVVREPCVLKENCTDFLKGEGSTPRGASPCGCRDRHLVDPGIYKMAARSFLLELLQELLDALMVDIIKHVQVLNPTD</sequence>
<dbReference type="Proteomes" id="UP000434052">
    <property type="component" value="Unassembled WGS sequence"/>
</dbReference>
<evidence type="ECO:0000313" key="2">
    <source>
        <dbReference type="Proteomes" id="UP000434052"/>
    </source>
</evidence>
<reference evidence="1 2" key="1">
    <citation type="submission" date="2018-06" db="EMBL/GenBank/DDBJ databases">
        <title>Complete genome of Desulfovibrio marinus P48SEP.</title>
        <authorList>
            <person name="Crispim J.S."/>
            <person name="Vidigal P.M.P."/>
            <person name="Silva L.C.F."/>
            <person name="Araujo L.C."/>
            <person name="Laguardia C.N."/>
            <person name="Dias R.S."/>
            <person name="Sousa M.P."/>
            <person name="Paula S.O."/>
            <person name="Silva C."/>
        </authorList>
    </citation>
    <scope>NUCLEOTIDE SEQUENCE [LARGE SCALE GENOMIC DNA]</scope>
    <source>
        <strain evidence="1 2">P48SEP</strain>
    </source>
</reference>
<dbReference type="InterPro" id="IPR027417">
    <property type="entry name" value="P-loop_NTPase"/>
</dbReference>
<dbReference type="Pfam" id="PF13245">
    <property type="entry name" value="AAA_19"/>
    <property type="match status" value="1"/>
</dbReference>
<organism evidence="1 2">
    <name type="scientific">Oceanidesulfovibrio marinus</name>
    <dbReference type="NCBI Taxonomy" id="370038"/>
    <lineage>
        <taxon>Bacteria</taxon>
        <taxon>Pseudomonadati</taxon>
        <taxon>Thermodesulfobacteriota</taxon>
        <taxon>Desulfovibrionia</taxon>
        <taxon>Desulfovibrionales</taxon>
        <taxon>Desulfovibrionaceae</taxon>
        <taxon>Oceanidesulfovibrio</taxon>
    </lineage>
</organism>
<dbReference type="RefSeq" id="WP_144307579.1">
    <property type="nucleotide sequence ID" value="NZ_QMIF01000170.1"/>
</dbReference>
<proteinExistence type="predicted"/>